<dbReference type="RefSeq" id="WP_134508002.1">
    <property type="nucleotide sequence ID" value="NZ_SOFM01000017.1"/>
</dbReference>
<evidence type="ECO:0000313" key="2">
    <source>
        <dbReference type="EMBL" id="TFC05103.1"/>
    </source>
</evidence>
<gene>
    <name evidence="2" type="ORF">E3O32_06965</name>
</gene>
<dbReference type="InterPro" id="IPR036061">
    <property type="entry name" value="CheW-like_dom_sf"/>
</dbReference>
<evidence type="ECO:0000313" key="3">
    <source>
        <dbReference type="Proteomes" id="UP000297643"/>
    </source>
</evidence>
<accession>A0A4R8W917</accession>
<feature type="domain" description="CheW-like" evidence="1">
    <location>
        <begin position="3"/>
        <end position="141"/>
    </location>
</feature>
<keyword evidence="3" id="KW-1185">Reference proteome</keyword>
<evidence type="ECO:0000259" key="1">
    <source>
        <dbReference type="PROSITE" id="PS50851"/>
    </source>
</evidence>
<dbReference type="Proteomes" id="UP000297643">
    <property type="component" value="Unassembled WGS sequence"/>
</dbReference>
<sequence>MTQAHVVLVPVGEDLFAVSIDRVSQVVAAPSLTRLVTAPSHVLGLFNLRGQIVPLLDTAALLGLPAGQPPMFAVVLQSRQGLVALTATAFPRRAGLGDPVGPSDLPGTAGTYRVEESVVVRLDPDLLLARDRPLRAGENSVPVRPPVGAIEPVGAITRSGSAG</sequence>
<dbReference type="SUPFAM" id="SSF50341">
    <property type="entry name" value="CheW-like"/>
    <property type="match status" value="1"/>
</dbReference>
<dbReference type="Gene3D" id="2.40.50.180">
    <property type="entry name" value="CheA-289, Domain 4"/>
    <property type="match status" value="1"/>
</dbReference>
<dbReference type="PANTHER" id="PTHR22617:SF23">
    <property type="entry name" value="CHEMOTAXIS PROTEIN CHEW"/>
    <property type="match status" value="1"/>
</dbReference>
<dbReference type="InterPro" id="IPR002545">
    <property type="entry name" value="CheW-lke_dom"/>
</dbReference>
<organism evidence="2 3">
    <name type="scientific">Cryobacterium mannosilyticum</name>
    <dbReference type="NCBI Taxonomy" id="1259190"/>
    <lineage>
        <taxon>Bacteria</taxon>
        <taxon>Bacillati</taxon>
        <taxon>Actinomycetota</taxon>
        <taxon>Actinomycetes</taxon>
        <taxon>Micrococcales</taxon>
        <taxon>Microbacteriaceae</taxon>
        <taxon>Cryobacterium</taxon>
    </lineage>
</organism>
<dbReference type="PANTHER" id="PTHR22617">
    <property type="entry name" value="CHEMOTAXIS SENSOR HISTIDINE KINASE-RELATED"/>
    <property type="match status" value="1"/>
</dbReference>
<dbReference type="Pfam" id="PF01584">
    <property type="entry name" value="CheW"/>
    <property type="match status" value="1"/>
</dbReference>
<comment type="caution">
    <text evidence="2">The sequence shown here is derived from an EMBL/GenBank/DDBJ whole genome shotgun (WGS) entry which is preliminary data.</text>
</comment>
<dbReference type="EMBL" id="SOFM01000017">
    <property type="protein sequence ID" value="TFC05103.1"/>
    <property type="molecule type" value="Genomic_DNA"/>
</dbReference>
<dbReference type="InterPro" id="IPR039315">
    <property type="entry name" value="CheW"/>
</dbReference>
<dbReference type="GO" id="GO:0005829">
    <property type="term" value="C:cytosol"/>
    <property type="evidence" value="ECO:0007669"/>
    <property type="project" value="TreeGrafter"/>
</dbReference>
<dbReference type="SMART" id="SM00260">
    <property type="entry name" value="CheW"/>
    <property type="match status" value="1"/>
</dbReference>
<dbReference type="PROSITE" id="PS50851">
    <property type="entry name" value="CHEW"/>
    <property type="match status" value="1"/>
</dbReference>
<reference evidence="2 3" key="1">
    <citation type="submission" date="2019-03" db="EMBL/GenBank/DDBJ databases">
        <title>Genomics of glacier-inhabiting Cryobacterium strains.</title>
        <authorList>
            <person name="Liu Q."/>
            <person name="Xin Y.-H."/>
        </authorList>
    </citation>
    <scope>NUCLEOTIDE SEQUENCE [LARGE SCALE GENOMIC DNA]</scope>
    <source>
        <strain evidence="2 3">RHLT2-21</strain>
    </source>
</reference>
<protein>
    <submittedName>
        <fullName evidence="2">Chemotaxis protein CheW</fullName>
    </submittedName>
</protein>
<name>A0A4R8W917_9MICO</name>
<proteinExistence type="predicted"/>
<dbReference type="GO" id="GO:0007165">
    <property type="term" value="P:signal transduction"/>
    <property type="evidence" value="ECO:0007669"/>
    <property type="project" value="InterPro"/>
</dbReference>
<dbReference type="AlphaFoldDB" id="A0A4R8W917"/>
<dbReference type="GO" id="GO:0006935">
    <property type="term" value="P:chemotaxis"/>
    <property type="evidence" value="ECO:0007669"/>
    <property type="project" value="InterPro"/>
</dbReference>